<keyword evidence="5 7" id="KW-1133">Transmembrane helix</keyword>
<keyword evidence="4" id="KW-0029">Amino-acid transport</keyword>
<feature type="transmembrane region" description="Helical" evidence="7">
    <location>
        <begin position="148"/>
        <end position="169"/>
    </location>
</feature>
<keyword evidence="9" id="KW-1185">Reference proteome</keyword>
<evidence type="ECO:0000256" key="4">
    <source>
        <dbReference type="ARBA" id="ARBA00022970"/>
    </source>
</evidence>
<proteinExistence type="predicted"/>
<organism evidence="8 9">
    <name type="scientific">Candidatus Pantoea varia</name>
    <dbReference type="NCBI Taxonomy" id="1881036"/>
    <lineage>
        <taxon>Bacteria</taxon>
        <taxon>Pseudomonadati</taxon>
        <taxon>Pseudomonadota</taxon>
        <taxon>Gammaproteobacteria</taxon>
        <taxon>Enterobacterales</taxon>
        <taxon>Erwiniaceae</taxon>
        <taxon>Pantoea</taxon>
    </lineage>
</organism>
<dbReference type="RefSeq" id="WP_090964840.1">
    <property type="nucleotide sequence ID" value="NZ_FOVG01000003.1"/>
</dbReference>
<name>A0A1I5EG61_9GAMM</name>
<feature type="transmembrane region" description="Helical" evidence="7">
    <location>
        <begin position="181"/>
        <end position="203"/>
    </location>
</feature>
<evidence type="ECO:0000313" key="8">
    <source>
        <dbReference type="EMBL" id="SFO10464.1"/>
    </source>
</evidence>
<evidence type="ECO:0000256" key="5">
    <source>
        <dbReference type="ARBA" id="ARBA00022989"/>
    </source>
</evidence>
<dbReference type="PIRSF" id="PIRSF006324">
    <property type="entry name" value="LeuE"/>
    <property type="match status" value="1"/>
</dbReference>
<feature type="transmembrane region" description="Helical" evidence="7">
    <location>
        <begin position="71"/>
        <end position="92"/>
    </location>
</feature>
<evidence type="ECO:0000256" key="6">
    <source>
        <dbReference type="ARBA" id="ARBA00023136"/>
    </source>
</evidence>
<sequence length="208" mass="21942">MSLSALMAFALIMSAGIVTPGPTVLLALNNAARFGIRRTCWGILGAAAADVLLVALVGLGLGVVLAASETLFVTLKWVGAAWLAYIGLRMLLSSETALPDGTEAVAPTRGLLFFKSFFVAMSNPKYYIFMTALLPQFVSTAQPALPQYASLAAVIVLIDVTVMLGYAALGKKSLHLLKASGIRWMNRISGSFLLILAGSVALYRKSST</sequence>
<accession>A0A1I5EG61</accession>
<dbReference type="GO" id="GO:0015171">
    <property type="term" value="F:amino acid transmembrane transporter activity"/>
    <property type="evidence" value="ECO:0007669"/>
    <property type="project" value="TreeGrafter"/>
</dbReference>
<evidence type="ECO:0000256" key="3">
    <source>
        <dbReference type="ARBA" id="ARBA00022692"/>
    </source>
</evidence>
<protein>
    <submittedName>
        <fullName evidence="8">Threonine/homoserine/homoserine lactone efflux protein</fullName>
    </submittedName>
</protein>
<feature type="transmembrane region" description="Helical" evidence="7">
    <location>
        <begin position="40"/>
        <end position="65"/>
    </location>
</feature>
<reference evidence="9" key="1">
    <citation type="submission" date="2016-10" db="EMBL/GenBank/DDBJ databases">
        <authorList>
            <person name="Varghese N."/>
            <person name="Submissions S."/>
        </authorList>
    </citation>
    <scope>NUCLEOTIDE SEQUENCE [LARGE SCALE GENOMIC DNA]</scope>
    <source>
        <strain evidence="9">OV426</strain>
    </source>
</reference>
<dbReference type="InterPro" id="IPR001123">
    <property type="entry name" value="LeuE-type"/>
</dbReference>
<evidence type="ECO:0000256" key="7">
    <source>
        <dbReference type="SAM" id="Phobius"/>
    </source>
</evidence>
<keyword evidence="2" id="KW-1003">Cell membrane</keyword>
<dbReference type="PANTHER" id="PTHR30086:SF20">
    <property type="entry name" value="ARGININE EXPORTER PROTEIN ARGO-RELATED"/>
    <property type="match status" value="1"/>
</dbReference>
<dbReference type="EMBL" id="FOVG01000003">
    <property type="protein sequence ID" value="SFO10464.1"/>
    <property type="molecule type" value="Genomic_DNA"/>
</dbReference>
<feature type="transmembrane region" description="Helical" evidence="7">
    <location>
        <begin position="112"/>
        <end position="128"/>
    </location>
</feature>
<comment type="subcellular location">
    <subcellularLocation>
        <location evidence="1">Cell membrane</location>
        <topology evidence="1">Multi-pass membrane protein</topology>
    </subcellularLocation>
</comment>
<dbReference type="PANTHER" id="PTHR30086">
    <property type="entry name" value="ARGININE EXPORTER PROTEIN ARGO"/>
    <property type="match status" value="1"/>
</dbReference>
<feature type="transmembrane region" description="Helical" evidence="7">
    <location>
        <begin position="6"/>
        <end position="28"/>
    </location>
</feature>
<dbReference type="Proteomes" id="UP000198968">
    <property type="component" value="Unassembled WGS sequence"/>
</dbReference>
<evidence type="ECO:0000256" key="2">
    <source>
        <dbReference type="ARBA" id="ARBA00022475"/>
    </source>
</evidence>
<dbReference type="OrthoDB" id="9804822at2"/>
<evidence type="ECO:0000256" key="1">
    <source>
        <dbReference type="ARBA" id="ARBA00004651"/>
    </source>
</evidence>
<keyword evidence="4" id="KW-0813">Transport</keyword>
<evidence type="ECO:0000313" key="9">
    <source>
        <dbReference type="Proteomes" id="UP000198968"/>
    </source>
</evidence>
<dbReference type="AlphaFoldDB" id="A0A1I5EG61"/>
<keyword evidence="3 7" id="KW-0812">Transmembrane</keyword>
<keyword evidence="6 7" id="KW-0472">Membrane</keyword>
<dbReference type="Pfam" id="PF01810">
    <property type="entry name" value="LysE"/>
    <property type="match status" value="1"/>
</dbReference>
<gene>
    <name evidence="8" type="ORF">SAMN05428971_2920</name>
</gene>
<dbReference type="GO" id="GO:0005886">
    <property type="term" value="C:plasma membrane"/>
    <property type="evidence" value="ECO:0007669"/>
    <property type="project" value="UniProtKB-SubCell"/>
</dbReference>